<evidence type="ECO:0000313" key="2">
    <source>
        <dbReference type="EMBL" id="KAK9097512.1"/>
    </source>
</evidence>
<feature type="compositionally biased region" description="Basic residues" evidence="1">
    <location>
        <begin position="34"/>
        <end position="46"/>
    </location>
</feature>
<feature type="compositionally biased region" description="Basic and acidic residues" evidence="1">
    <location>
        <begin position="74"/>
        <end position="90"/>
    </location>
</feature>
<sequence>MFPIGEWGNGLTSTIRGGGLSPRGGMGNSDKGRPRARLGHHAKAAKTHGPWSATPAGGTRPRAPASTQRAGHAGHHEMQSLSVEKHEPRPLKCGRPSRGSWGTTLVMAGP</sequence>
<protein>
    <submittedName>
        <fullName evidence="2">Uncharacterized protein</fullName>
    </submittedName>
</protein>
<feature type="region of interest" description="Disordered" evidence="1">
    <location>
        <begin position="1"/>
        <end position="110"/>
    </location>
</feature>
<dbReference type="EMBL" id="JBBNAE010000009">
    <property type="protein sequence ID" value="KAK9097512.1"/>
    <property type="molecule type" value="Genomic_DNA"/>
</dbReference>
<evidence type="ECO:0000313" key="3">
    <source>
        <dbReference type="Proteomes" id="UP001417504"/>
    </source>
</evidence>
<gene>
    <name evidence="2" type="ORF">Sjap_023009</name>
</gene>
<accession>A0AAP0HU47</accession>
<evidence type="ECO:0000256" key="1">
    <source>
        <dbReference type="SAM" id="MobiDB-lite"/>
    </source>
</evidence>
<dbReference type="Proteomes" id="UP001417504">
    <property type="component" value="Unassembled WGS sequence"/>
</dbReference>
<reference evidence="2 3" key="1">
    <citation type="submission" date="2024-01" db="EMBL/GenBank/DDBJ databases">
        <title>Genome assemblies of Stephania.</title>
        <authorList>
            <person name="Yang L."/>
        </authorList>
    </citation>
    <scope>NUCLEOTIDE SEQUENCE [LARGE SCALE GENOMIC DNA]</scope>
    <source>
        <strain evidence="2">QJT</strain>
        <tissue evidence="2">Leaf</tissue>
    </source>
</reference>
<dbReference type="AlphaFoldDB" id="A0AAP0HU47"/>
<keyword evidence="3" id="KW-1185">Reference proteome</keyword>
<name>A0AAP0HU47_9MAGN</name>
<feature type="compositionally biased region" description="Gly residues" evidence="1">
    <location>
        <begin position="16"/>
        <end position="27"/>
    </location>
</feature>
<proteinExistence type="predicted"/>
<organism evidence="2 3">
    <name type="scientific">Stephania japonica</name>
    <dbReference type="NCBI Taxonomy" id="461633"/>
    <lineage>
        <taxon>Eukaryota</taxon>
        <taxon>Viridiplantae</taxon>
        <taxon>Streptophyta</taxon>
        <taxon>Embryophyta</taxon>
        <taxon>Tracheophyta</taxon>
        <taxon>Spermatophyta</taxon>
        <taxon>Magnoliopsida</taxon>
        <taxon>Ranunculales</taxon>
        <taxon>Menispermaceae</taxon>
        <taxon>Menispermoideae</taxon>
        <taxon>Cissampelideae</taxon>
        <taxon>Stephania</taxon>
    </lineage>
</organism>
<comment type="caution">
    <text evidence="2">The sequence shown here is derived from an EMBL/GenBank/DDBJ whole genome shotgun (WGS) entry which is preliminary data.</text>
</comment>